<dbReference type="InterPro" id="IPR016624">
    <property type="entry name" value="UCP014753"/>
</dbReference>
<dbReference type="InterPro" id="IPR049349">
    <property type="entry name" value="DUF2264_N"/>
</dbReference>
<dbReference type="PANTHER" id="PTHR35339">
    <property type="entry name" value="LINALOOL DEHYDRATASE_ISOMERASE DOMAIN-CONTAINING PROTEIN"/>
    <property type="match status" value="1"/>
</dbReference>
<sequence>MTGRAPRPTPHPAPCPAPGPAPGPAPRLALPPEDRDLSPRTGWTRAHWEAAADGLLAAVAPYATPGGALYPLPGDRPSWSGPRSDGLEGFARTFLLAAFRVAGARGADPGGLLERYADGLATGTAHLGTAHSLTAHPGGDGPEDWPRIADRSQPLVESASIALGLRLTRPWLWDRLDDGVRERVGAWLVEALTAEPVPSNWELFPVAVGGFLAEAGIEPEAARAAVARGLERIEPWYTGDGWYSDGAGRAFDYYNGWALHLYPALEAWLSRDGERLTRYGGRLATHLADYAHLFGADGAPLHQGRSLTYRFAAAAPLWLGALTGHTPLGPGTTRRLASGALRHFLDRGATTDRGLLSSGWYGAYDGVLQPYSGPASPYWAAKGFLGLLLPADHEVWTAREEPGPAERADVTRAVPGPNWLLQSTADDGLVRLHNHGSEHLPPPGDPDQDDPHYARLAYSTATGPFPYGVAPDNHFGLVHGGRISLRTALEPLGAGDGWAASRHRARLVGEEPAEGEEVCVTSLVLVRGAVEVRIHLVTGAAPGRAVRQTGWAVADPPAAEEGPRSELLPLHGLMRDGVLPAAPTAFARRAVSPALAGETTGRAGGDLFLCLARLTADPAAPPLTDLVRVAAAGPADGGTHLVTVSWWDGEVRRARLGPAGAVRVE</sequence>
<proteinExistence type="predicted"/>
<feature type="compositionally biased region" description="Pro residues" evidence="1">
    <location>
        <begin position="7"/>
        <end position="25"/>
    </location>
</feature>
<feature type="domain" description="DUF2264" evidence="2">
    <location>
        <begin position="44"/>
        <end position="402"/>
    </location>
</feature>
<reference evidence="3 4" key="1">
    <citation type="journal article" date="2018" name="J. Biol. Chem.">
        <title>Discovery of the actinoplanic acid pathway in Streptomyces rapamycinicus reveals a genetically conserved synergism with rapamycin.</title>
        <authorList>
            <person name="Mrak P."/>
            <person name="Krastel P."/>
            <person name="Pivk Lukancic P."/>
            <person name="Tao J."/>
            <person name="Pistorius D."/>
            <person name="Moore C.M."/>
        </authorList>
    </citation>
    <scope>NUCLEOTIDE SEQUENCE [LARGE SCALE GENOMIC DNA]</scope>
    <source>
        <strain evidence="3 4">NRRL 5491</strain>
    </source>
</reference>
<dbReference type="PIRSF" id="PIRSF014753">
    <property type="entry name" value="UCP014753"/>
    <property type="match status" value="1"/>
</dbReference>
<dbReference type="Pfam" id="PF10022">
    <property type="entry name" value="DUF2264"/>
    <property type="match status" value="1"/>
</dbReference>
<accession>A0A0A0NGH8</accession>
<dbReference type="Proteomes" id="UP000281594">
    <property type="component" value="Unassembled WGS sequence"/>
</dbReference>
<gene>
    <name evidence="3" type="ORF">D3C57_134165</name>
</gene>
<comment type="caution">
    <text evidence="3">The sequence shown here is derived from an EMBL/GenBank/DDBJ whole genome shotgun (WGS) entry which is preliminary data.</text>
</comment>
<organism evidence="3 4">
    <name type="scientific">Streptomyces rapamycinicus (strain ATCC 29253 / DSM 41530 / NRRL 5491 / AYB-994)</name>
    <name type="common">Streptomyces hygroscopicus (strain ATCC 29253)</name>
    <dbReference type="NCBI Taxonomy" id="1343740"/>
    <lineage>
        <taxon>Bacteria</taxon>
        <taxon>Bacillati</taxon>
        <taxon>Actinomycetota</taxon>
        <taxon>Actinomycetes</taxon>
        <taxon>Kitasatosporales</taxon>
        <taxon>Streptomycetaceae</taxon>
        <taxon>Streptomyces</taxon>
        <taxon>Streptomyces violaceusniger group</taxon>
    </lineage>
</organism>
<feature type="region of interest" description="Disordered" evidence="1">
    <location>
        <begin position="1"/>
        <end position="40"/>
    </location>
</feature>
<evidence type="ECO:0000256" key="1">
    <source>
        <dbReference type="SAM" id="MobiDB-lite"/>
    </source>
</evidence>
<evidence type="ECO:0000313" key="3">
    <source>
        <dbReference type="EMBL" id="RLV74377.1"/>
    </source>
</evidence>
<evidence type="ECO:0000313" key="4">
    <source>
        <dbReference type="Proteomes" id="UP000281594"/>
    </source>
</evidence>
<dbReference type="eggNOG" id="COG4289">
    <property type="taxonomic scope" value="Bacteria"/>
</dbReference>
<dbReference type="STRING" id="1343740.M271_09385"/>
<dbReference type="PANTHER" id="PTHR35339:SF4">
    <property type="entry name" value="LINALOOL DEHYDRATASE_ISOMERASE DOMAIN-CONTAINING PROTEIN"/>
    <property type="match status" value="1"/>
</dbReference>
<dbReference type="KEGG" id="src:M271_09385"/>
<dbReference type="HOGENOM" id="CLU_028269_0_0_11"/>
<dbReference type="AlphaFoldDB" id="A0A0A0NGH8"/>
<dbReference type="EMBL" id="QYCY01000002">
    <property type="protein sequence ID" value="RLV74377.1"/>
    <property type="molecule type" value="Genomic_DNA"/>
</dbReference>
<dbReference type="RefSeq" id="WP_020866892.1">
    <property type="nucleotide sequence ID" value="NC_022785.1"/>
</dbReference>
<evidence type="ECO:0000259" key="2">
    <source>
        <dbReference type="Pfam" id="PF10022"/>
    </source>
</evidence>
<protein>
    <recommendedName>
        <fullName evidence="2">DUF2264 domain-containing protein</fullName>
    </recommendedName>
</protein>
<name>A0A0A0NGH8_STRRN</name>